<sequence>MIERNPMKQIKNVNESQKEIAVLTVDELRRLLDTPNKRSYSTFQDYVTMNLL</sequence>
<evidence type="ECO:0000313" key="1">
    <source>
        <dbReference type="EMBL" id="SCC69001.1"/>
    </source>
</evidence>
<dbReference type="EMBL" id="FMBG01000025">
    <property type="protein sequence ID" value="SCC69001.1"/>
    <property type="molecule type" value="Genomic_DNA"/>
</dbReference>
<accession>A0AB37Z1M1</accession>
<comment type="caution">
    <text evidence="1">The sequence shown here is derived from an EMBL/GenBank/DDBJ whole genome shotgun (WGS) entry which is preliminary data.</text>
</comment>
<evidence type="ECO:0000313" key="2">
    <source>
        <dbReference type="Proteomes" id="UP000195728"/>
    </source>
</evidence>
<reference evidence="1 2" key="1">
    <citation type="submission" date="2016-08" db="EMBL/GenBank/DDBJ databases">
        <authorList>
            <person name="Loux V."/>
            <person name="Rue O."/>
        </authorList>
    </citation>
    <scope>NUCLEOTIDE SEQUENCE [LARGE SCALE GENOMIC DNA]</scope>
    <source>
        <strain evidence="1 2">WSBC_10311</strain>
    </source>
</reference>
<gene>
    <name evidence="1" type="ORF">BC10311_06234</name>
</gene>
<proteinExistence type="predicted"/>
<protein>
    <submittedName>
        <fullName evidence="1">Uncharacterized protein</fullName>
    </submittedName>
</protein>
<dbReference type="Proteomes" id="UP000195728">
    <property type="component" value="Unassembled WGS sequence"/>
</dbReference>
<dbReference type="AlphaFoldDB" id="A0AB37Z1M1"/>
<organism evidence="1 2">
    <name type="scientific">Bacillus wiedmannii</name>
    <dbReference type="NCBI Taxonomy" id="1890302"/>
    <lineage>
        <taxon>Bacteria</taxon>
        <taxon>Bacillati</taxon>
        <taxon>Bacillota</taxon>
        <taxon>Bacilli</taxon>
        <taxon>Bacillales</taxon>
        <taxon>Bacillaceae</taxon>
        <taxon>Bacillus</taxon>
        <taxon>Bacillus cereus group</taxon>
    </lineage>
</organism>
<name>A0AB37Z1M1_9BACI</name>